<reference evidence="1 2" key="1">
    <citation type="submission" date="2024-04" db="EMBL/GenBank/DDBJ databases">
        <authorList>
            <consortium name="Genoscope - CEA"/>
            <person name="William W."/>
        </authorList>
    </citation>
    <scope>NUCLEOTIDE SEQUENCE [LARGE SCALE GENOMIC DNA]</scope>
</reference>
<proteinExistence type="predicted"/>
<sequence length="486" mass="54410">MAAGRPIQPASLISPRSLSSDSGVLTIHSGNSFKADFEDSSTPLSPSSAFSVSSIGNIEHSFIDALLLCQWDNILGPRLEHVWYVTGRPQPHTNILRFVTSQVLSGEICRDIHSSQVDFKFFDIPDKGVIIPAFIFSAHGSTGISLQSLALIIPNSELTLYLHQVDLIHSWFTRIVAKLRVLCAKKDFGTSGLADLSSWLWSCMDMLSSLQEGGLPLKIELNYTAFHFTHPHELEFLRLIVASHLMTFGRSVVIGDSAEKVNVLVYTLGLFCRDGERFCSRAALKGRNWPYFQDLCVQGCIKNLDGSSNLSVRDLLCSQYPTTIIDVERREVTQSSPAADHRRLSHETLIKELKELYEGEEGYGGGPSRTFQPVNVPESLVKELIDEIFKLPPENGVREAYIRHFMHGLQRRAFCIIKYIEGDVLSGSTGNRVSSKRLRQDLNLLLDGDFRIVLAAADKLKPGIYQYMLGERRYDNEYLPNMADVL</sequence>
<dbReference type="Pfam" id="PF15019">
    <property type="entry name" value="C9orf72-like"/>
    <property type="match status" value="1"/>
</dbReference>
<dbReference type="InterPro" id="IPR027819">
    <property type="entry name" value="C9orf72"/>
</dbReference>
<dbReference type="PROSITE" id="PS51835">
    <property type="entry name" value="DENN_C9ORF72"/>
    <property type="match status" value="1"/>
</dbReference>
<dbReference type="GO" id="GO:0005776">
    <property type="term" value="C:autophagosome"/>
    <property type="evidence" value="ECO:0007669"/>
    <property type="project" value="TreeGrafter"/>
</dbReference>
<evidence type="ECO:0000313" key="1">
    <source>
        <dbReference type="EMBL" id="CAL1540278.1"/>
    </source>
</evidence>
<name>A0AAV2I2J4_LYMST</name>
<dbReference type="GO" id="GO:0006914">
    <property type="term" value="P:autophagy"/>
    <property type="evidence" value="ECO:0007669"/>
    <property type="project" value="TreeGrafter"/>
</dbReference>
<dbReference type="GO" id="GO:0005768">
    <property type="term" value="C:endosome"/>
    <property type="evidence" value="ECO:0007669"/>
    <property type="project" value="TreeGrafter"/>
</dbReference>
<accession>A0AAV2I2J4</accession>
<dbReference type="EMBL" id="CAXITT010000376">
    <property type="protein sequence ID" value="CAL1540278.1"/>
    <property type="molecule type" value="Genomic_DNA"/>
</dbReference>
<gene>
    <name evidence="1" type="ORF">GSLYS_00013940001</name>
</gene>
<comment type="caution">
    <text evidence="1">The sequence shown here is derived from an EMBL/GenBank/DDBJ whole genome shotgun (WGS) entry which is preliminary data.</text>
</comment>
<dbReference type="GO" id="GO:0006897">
    <property type="term" value="P:endocytosis"/>
    <property type="evidence" value="ECO:0007669"/>
    <property type="project" value="TreeGrafter"/>
</dbReference>
<dbReference type="PANTHER" id="PTHR31855:SF2">
    <property type="entry name" value="GUANINE NUCLEOTIDE EXCHANGE FACTOR C9ORF72"/>
    <property type="match status" value="1"/>
</dbReference>
<evidence type="ECO:0000313" key="2">
    <source>
        <dbReference type="Proteomes" id="UP001497497"/>
    </source>
</evidence>
<dbReference type="Proteomes" id="UP001497497">
    <property type="component" value="Unassembled WGS sequence"/>
</dbReference>
<keyword evidence="2" id="KW-1185">Reference proteome</keyword>
<dbReference type="AlphaFoldDB" id="A0AAV2I2J4"/>
<protein>
    <submittedName>
        <fullName evidence="1">Uncharacterized protein</fullName>
    </submittedName>
</protein>
<organism evidence="1 2">
    <name type="scientific">Lymnaea stagnalis</name>
    <name type="common">Great pond snail</name>
    <name type="synonym">Helix stagnalis</name>
    <dbReference type="NCBI Taxonomy" id="6523"/>
    <lineage>
        <taxon>Eukaryota</taxon>
        <taxon>Metazoa</taxon>
        <taxon>Spiralia</taxon>
        <taxon>Lophotrochozoa</taxon>
        <taxon>Mollusca</taxon>
        <taxon>Gastropoda</taxon>
        <taxon>Heterobranchia</taxon>
        <taxon>Euthyneura</taxon>
        <taxon>Panpulmonata</taxon>
        <taxon>Hygrophila</taxon>
        <taxon>Lymnaeoidea</taxon>
        <taxon>Lymnaeidae</taxon>
        <taxon>Lymnaea</taxon>
    </lineage>
</organism>
<dbReference type="PANTHER" id="PTHR31855">
    <property type="entry name" value="GUANINE NUCLEOTIDE EXCHANGE C9ORF72"/>
    <property type="match status" value="1"/>
</dbReference>
<dbReference type="GO" id="GO:0005085">
    <property type="term" value="F:guanyl-nucleotide exchange factor activity"/>
    <property type="evidence" value="ECO:0007669"/>
    <property type="project" value="InterPro"/>
</dbReference>